<evidence type="ECO:0000313" key="4">
    <source>
        <dbReference type="WBParaSite" id="EN70_8630"/>
    </source>
</evidence>
<sequence length="148" mass="17363">MMAMKPDNEKVRRIKMEQMWQSEKKKFDDERWKFENEENDWTMKREGILMDRNKLAPRLKELRQQSSGRNDQRDSKDQSDSSLSTSSLISKTDIRMALFVVDQLLKMLQGNTKTAFTSPSAMYRCEEASNQNKRKSDSNVKPTEACGR</sequence>
<keyword evidence="3" id="KW-1185">Reference proteome</keyword>
<dbReference type="STRING" id="7209.A0A1I7W1I3"/>
<evidence type="ECO:0000313" key="3">
    <source>
        <dbReference type="Proteomes" id="UP000095285"/>
    </source>
</evidence>
<dbReference type="GeneID" id="9949521"/>
<dbReference type="KEGG" id="loa:LOAG_12058"/>
<dbReference type="WBParaSite" id="EN70_8630">
    <property type="protein sequence ID" value="EN70_8630"/>
    <property type="gene ID" value="EN70_8630"/>
</dbReference>
<reference evidence="4" key="2">
    <citation type="submission" date="2016-11" db="UniProtKB">
        <authorList>
            <consortium name="WormBaseParasite"/>
        </authorList>
    </citation>
    <scope>IDENTIFICATION</scope>
</reference>
<dbReference type="Proteomes" id="UP000095285">
    <property type="component" value="Unassembled WGS sequence"/>
</dbReference>
<dbReference type="OrthoDB" id="10442912at2759"/>
<dbReference type="CTD" id="9949521"/>
<evidence type="ECO:0000313" key="2">
    <source>
        <dbReference type="EMBL" id="EFO16446.1"/>
    </source>
</evidence>
<proteinExistence type="predicted"/>
<protein>
    <submittedName>
        <fullName evidence="4">NAM-associated domain-containing protein</fullName>
    </submittedName>
</protein>
<gene>
    <name evidence="2 4" type="ORF">LOAG_12058</name>
</gene>
<organism evidence="3 4">
    <name type="scientific">Loa loa</name>
    <name type="common">Eye worm</name>
    <name type="synonym">Filaria loa</name>
    <dbReference type="NCBI Taxonomy" id="7209"/>
    <lineage>
        <taxon>Eukaryota</taxon>
        <taxon>Metazoa</taxon>
        <taxon>Ecdysozoa</taxon>
        <taxon>Nematoda</taxon>
        <taxon>Chromadorea</taxon>
        <taxon>Rhabditida</taxon>
        <taxon>Spirurina</taxon>
        <taxon>Spiruromorpha</taxon>
        <taxon>Filarioidea</taxon>
        <taxon>Onchocercidae</taxon>
        <taxon>Loa</taxon>
    </lineage>
</organism>
<accession>A0A1S0TLX7</accession>
<dbReference type="RefSeq" id="XP_003147622.1">
    <property type="nucleotide sequence ID" value="XM_003147574.1"/>
</dbReference>
<reference evidence="2 3" key="1">
    <citation type="submission" date="2012-04" db="EMBL/GenBank/DDBJ databases">
        <title>The Genome Sequence of Loa loa.</title>
        <authorList>
            <consortium name="The Broad Institute Genome Sequencing Platform"/>
            <consortium name="Broad Institute Genome Sequencing Center for Infectious Disease"/>
            <person name="Nutman T.B."/>
            <person name="Fink D.L."/>
            <person name="Russ C."/>
            <person name="Young S."/>
            <person name="Zeng Q."/>
            <person name="Gargeya S."/>
            <person name="Alvarado L."/>
            <person name="Berlin A."/>
            <person name="Chapman S.B."/>
            <person name="Chen Z."/>
            <person name="Freedman E."/>
            <person name="Gellesch M."/>
            <person name="Goldberg J."/>
            <person name="Griggs A."/>
            <person name="Gujja S."/>
            <person name="Heilman E.R."/>
            <person name="Heiman D."/>
            <person name="Howarth C."/>
            <person name="Mehta T."/>
            <person name="Neiman D."/>
            <person name="Pearson M."/>
            <person name="Roberts A."/>
            <person name="Saif S."/>
            <person name="Shea T."/>
            <person name="Shenoy N."/>
            <person name="Sisk P."/>
            <person name="Stolte C."/>
            <person name="Sykes S."/>
            <person name="White J."/>
            <person name="Yandava C."/>
            <person name="Haas B."/>
            <person name="Henn M.R."/>
            <person name="Nusbaum C."/>
            <person name="Birren B."/>
        </authorList>
    </citation>
    <scope>NUCLEOTIDE SEQUENCE [LARGE SCALE GENOMIC DNA]</scope>
</reference>
<feature type="region of interest" description="Disordered" evidence="1">
    <location>
        <begin position="48"/>
        <end position="87"/>
    </location>
</feature>
<dbReference type="AlphaFoldDB" id="A0A1I7W1I3"/>
<evidence type="ECO:0000256" key="1">
    <source>
        <dbReference type="SAM" id="MobiDB-lite"/>
    </source>
</evidence>
<accession>A0A1I7W1I3</accession>
<feature type="compositionally biased region" description="Basic and acidic residues" evidence="1">
    <location>
        <begin position="70"/>
        <end position="79"/>
    </location>
</feature>
<feature type="region of interest" description="Disordered" evidence="1">
    <location>
        <begin position="122"/>
        <end position="148"/>
    </location>
</feature>
<name>A0A1I7W1I3_LOALO</name>
<feature type="compositionally biased region" description="Basic and acidic residues" evidence="1">
    <location>
        <begin position="48"/>
        <end position="63"/>
    </location>
</feature>
<dbReference type="EMBL" id="JH712189">
    <property type="protein sequence ID" value="EFO16446.1"/>
    <property type="molecule type" value="Genomic_DNA"/>
</dbReference>